<accession>A0A1X6WN87</accession>
<evidence type="ECO:0000313" key="1">
    <source>
        <dbReference type="EMBL" id="SLM85794.1"/>
    </source>
</evidence>
<keyword evidence="2" id="KW-1185">Reference proteome</keyword>
<reference evidence="2" key="1">
    <citation type="submission" date="2017-02" db="EMBL/GenBank/DDBJ databases">
        <authorList>
            <person name="Dridi B."/>
        </authorList>
    </citation>
    <scope>NUCLEOTIDE SEQUENCE [LARGE SCALE GENOMIC DNA]</scope>
    <source>
        <strain evidence="2">bH819</strain>
    </source>
</reference>
<dbReference type="EMBL" id="FWFD01000009">
    <property type="protein sequence ID" value="SLM85794.1"/>
    <property type="molecule type" value="Genomic_DNA"/>
</dbReference>
<dbReference type="AlphaFoldDB" id="A0A1X6WN87"/>
<sequence>MEWLGNIKLLLTEVIDYQIQSNFNNFLEAIYFKLETEGQLSENLKIELLTYLKNY</sequence>
<dbReference type="Proteomes" id="UP000195918">
    <property type="component" value="Unassembled WGS sequence"/>
</dbReference>
<organism evidence="1 2">
    <name type="scientific">Vagococcus fluvialis bH819</name>
    <dbReference type="NCBI Taxonomy" id="1255619"/>
    <lineage>
        <taxon>Bacteria</taxon>
        <taxon>Bacillati</taxon>
        <taxon>Bacillota</taxon>
        <taxon>Bacilli</taxon>
        <taxon>Lactobacillales</taxon>
        <taxon>Enterococcaceae</taxon>
        <taxon>Vagococcus</taxon>
    </lineage>
</organism>
<gene>
    <name evidence="1" type="ORF">FM121_06815</name>
</gene>
<proteinExistence type="predicted"/>
<evidence type="ECO:0000313" key="2">
    <source>
        <dbReference type="Proteomes" id="UP000195918"/>
    </source>
</evidence>
<name>A0A1X6WN87_9ENTE</name>
<protein>
    <submittedName>
        <fullName evidence="1">Uncharacterized protein</fullName>
    </submittedName>
</protein>